<organism evidence="2 3">
    <name type="scientific">Labeo rohita</name>
    <name type="common">Indian major carp</name>
    <name type="synonym">Cyprinus rohita</name>
    <dbReference type="NCBI Taxonomy" id="84645"/>
    <lineage>
        <taxon>Eukaryota</taxon>
        <taxon>Metazoa</taxon>
        <taxon>Chordata</taxon>
        <taxon>Craniata</taxon>
        <taxon>Vertebrata</taxon>
        <taxon>Euteleostomi</taxon>
        <taxon>Actinopterygii</taxon>
        <taxon>Neopterygii</taxon>
        <taxon>Teleostei</taxon>
        <taxon>Ostariophysi</taxon>
        <taxon>Cypriniformes</taxon>
        <taxon>Cyprinidae</taxon>
        <taxon>Labeoninae</taxon>
        <taxon>Labeonini</taxon>
        <taxon>Labeo</taxon>
    </lineage>
</organism>
<dbReference type="AlphaFoldDB" id="A0A498NKC2"/>
<name>A0A498NKC2_LABRO</name>
<comment type="caution">
    <text evidence="2">The sequence shown here is derived from an EMBL/GenBank/DDBJ whole genome shotgun (WGS) entry which is preliminary data.</text>
</comment>
<dbReference type="Proteomes" id="UP000290572">
    <property type="component" value="Unassembled WGS sequence"/>
</dbReference>
<proteinExistence type="predicted"/>
<reference evidence="2 3" key="1">
    <citation type="submission" date="2018-03" db="EMBL/GenBank/DDBJ databases">
        <title>Draft genome sequence of Rohu Carp (Labeo rohita).</title>
        <authorList>
            <person name="Das P."/>
            <person name="Kushwaha B."/>
            <person name="Joshi C.G."/>
            <person name="Kumar D."/>
            <person name="Nagpure N.S."/>
            <person name="Sahoo L."/>
            <person name="Das S.P."/>
            <person name="Bit A."/>
            <person name="Patnaik S."/>
            <person name="Meher P.K."/>
            <person name="Jayasankar P."/>
            <person name="Koringa P.G."/>
            <person name="Patel N.V."/>
            <person name="Hinsu A.T."/>
            <person name="Kumar R."/>
            <person name="Pandey M."/>
            <person name="Agarwal S."/>
            <person name="Srivastava S."/>
            <person name="Singh M."/>
            <person name="Iquebal M.A."/>
            <person name="Jaiswal S."/>
            <person name="Angadi U.B."/>
            <person name="Kumar N."/>
            <person name="Raza M."/>
            <person name="Shah T.M."/>
            <person name="Rai A."/>
            <person name="Jena J.K."/>
        </authorList>
    </citation>
    <scope>NUCLEOTIDE SEQUENCE [LARGE SCALE GENOMIC DNA]</scope>
    <source>
        <strain evidence="2">DASCIFA01</strain>
        <tissue evidence="2">Testis</tissue>
    </source>
</reference>
<gene>
    <name evidence="1" type="ORF">ROHU_013609</name>
    <name evidence="2" type="ORF">ROHU_016297</name>
</gene>
<evidence type="ECO:0000313" key="3">
    <source>
        <dbReference type="Proteomes" id="UP000290572"/>
    </source>
</evidence>
<evidence type="ECO:0000313" key="2">
    <source>
        <dbReference type="EMBL" id="RXN32206.1"/>
    </source>
</evidence>
<protein>
    <submittedName>
        <fullName evidence="2">Uncharacterized protein</fullName>
    </submittedName>
</protein>
<sequence>MRPATLRPPQLPGGIIANLSLNKTWKRSLGLVMSVKASEIRTRVAGPCSVRSSGSGQQELALHCLAG</sequence>
<evidence type="ECO:0000313" key="1">
    <source>
        <dbReference type="EMBL" id="RXN02746.1"/>
    </source>
</evidence>
<keyword evidence="3" id="KW-1185">Reference proteome</keyword>
<dbReference type="EMBL" id="QBIY01011400">
    <property type="protein sequence ID" value="RXN32206.1"/>
    <property type="molecule type" value="Genomic_DNA"/>
</dbReference>
<dbReference type="EMBL" id="QBIY01013493">
    <property type="protein sequence ID" value="RXN02746.1"/>
    <property type="molecule type" value="Genomic_DNA"/>
</dbReference>
<accession>A0A498NKC2</accession>